<dbReference type="Proteomes" id="UP000515152">
    <property type="component" value="Chromosome 24"/>
</dbReference>
<dbReference type="RefSeq" id="XP_042559551.1">
    <property type="nucleotide sequence ID" value="XM_042703617.1"/>
</dbReference>
<proteinExistence type="predicted"/>
<evidence type="ECO:0000259" key="1">
    <source>
        <dbReference type="PROSITE" id="PS50824"/>
    </source>
</evidence>
<dbReference type="PROSITE" id="PS50824">
    <property type="entry name" value="DAPIN"/>
    <property type="match status" value="1"/>
</dbReference>
<organism evidence="2 3">
    <name type="scientific">Clupea harengus</name>
    <name type="common">Atlantic herring</name>
    <dbReference type="NCBI Taxonomy" id="7950"/>
    <lineage>
        <taxon>Eukaryota</taxon>
        <taxon>Metazoa</taxon>
        <taxon>Chordata</taxon>
        <taxon>Craniata</taxon>
        <taxon>Vertebrata</taxon>
        <taxon>Euteleostomi</taxon>
        <taxon>Actinopterygii</taxon>
        <taxon>Neopterygii</taxon>
        <taxon>Teleostei</taxon>
        <taxon>Clupei</taxon>
        <taxon>Clupeiformes</taxon>
        <taxon>Clupeoidei</taxon>
        <taxon>Clupeidae</taxon>
        <taxon>Clupea</taxon>
    </lineage>
</organism>
<evidence type="ECO:0000313" key="2">
    <source>
        <dbReference type="Proteomes" id="UP000515152"/>
    </source>
</evidence>
<dbReference type="SMART" id="SM01289">
    <property type="entry name" value="PYRIN"/>
    <property type="match status" value="1"/>
</dbReference>
<reference evidence="3" key="1">
    <citation type="submission" date="2025-08" db="UniProtKB">
        <authorList>
            <consortium name="RefSeq"/>
        </authorList>
    </citation>
    <scope>IDENTIFICATION</scope>
</reference>
<dbReference type="Pfam" id="PF02758">
    <property type="entry name" value="PYRIN"/>
    <property type="match status" value="1"/>
</dbReference>
<dbReference type="InterPro" id="IPR004020">
    <property type="entry name" value="DAPIN"/>
</dbReference>
<name>A0A8M1K6L2_CLUHA</name>
<keyword evidence="2" id="KW-1185">Reference proteome</keyword>
<feature type="domain" description="Pyrin" evidence="1">
    <location>
        <begin position="1"/>
        <end position="54"/>
    </location>
</feature>
<dbReference type="AlphaFoldDB" id="A0A8M1K6L2"/>
<dbReference type="KEGG" id="char:122128799"/>
<dbReference type="GeneID" id="122128799"/>
<evidence type="ECO:0000313" key="3">
    <source>
        <dbReference type="RefSeq" id="XP_042559551.1"/>
    </source>
</evidence>
<sequence>MTTVTKKEVLRDCLDELTGAEFKRFKSTLLDQGRIPKGKLEKADTDDTVDLMVEAHSTGVGDVVLTILKKMNHNQLAKDLEKRLGELGGQECSPGQTPGAGGGGGVNVNATAHSGGKVNAPVMTGCNITGPLTFNS</sequence>
<dbReference type="OrthoDB" id="10058437at2759"/>
<accession>A0A8M1K6L2</accession>
<gene>
    <name evidence="3" type="primary">si:ch211-114l13.9</name>
</gene>
<protein>
    <submittedName>
        <fullName evidence="3">Uncharacterized protein si:ch211-114l13.9</fullName>
    </submittedName>
</protein>